<comment type="caution">
    <text evidence="2">The sequence shown here is derived from an EMBL/GenBank/DDBJ whole genome shotgun (WGS) entry which is preliminary data.</text>
</comment>
<dbReference type="PROSITE" id="PS01125">
    <property type="entry name" value="ROK"/>
    <property type="match status" value="1"/>
</dbReference>
<evidence type="ECO:0000256" key="1">
    <source>
        <dbReference type="ARBA" id="ARBA00006479"/>
    </source>
</evidence>
<comment type="similarity">
    <text evidence="1">Belongs to the ROK (NagC/XylR) family.</text>
</comment>
<evidence type="ECO:0000313" key="3">
    <source>
        <dbReference type="Proteomes" id="UP000215215"/>
    </source>
</evidence>
<proteinExistence type="inferred from homology"/>
<evidence type="ECO:0008006" key="4">
    <source>
        <dbReference type="Google" id="ProtNLM"/>
    </source>
</evidence>
<accession>A0A235BSM3</accession>
<dbReference type="Pfam" id="PF00480">
    <property type="entry name" value="ROK"/>
    <property type="match status" value="1"/>
</dbReference>
<dbReference type="Proteomes" id="UP000215215">
    <property type="component" value="Unassembled WGS sequence"/>
</dbReference>
<dbReference type="AlphaFoldDB" id="A0A235BSM3"/>
<evidence type="ECO:0000313" key="2">
    <source>
        <dbReference type="EMBL" id="OYD14727.1"/>
    </source>
</evidence>
<dbReference type="PANTHER" id="PTHR18964">
    <property type="entry name" value="ROK (REPRESSOR, ORF, KINASE) FAMILY"/>
    <property type="match status" value="1"/>
</dbReference>
<reference evidence="2 3" key="1">
    <citation type="submission" date="2017-07" db="EMBL/GenBank/DDBJ databases">
        <title>Recovery of genomes from metagenomes via a dereplication, aggregation, and scoring strategy.</title>
        <authorList>
            <person name="Sieber C.M."/>
            <person name="Probst A.J."/>
            <person name="Sharrar A."/>
            <person name="Thomas B.C."/>
            <person name="Hess M."/>
            <person name="Tringe S.G."/>
            <person name="Banfield J.F."/>
        </authorList>
    </citation>
    <scope>NUCLEOTIDE SEQUENCE [LARGE SCALE GENOMIC DNA]</scope>
    <source>
        <strain evidence="2">JGI_Cruoil_03_44_89</strain>
    </source>
</reference>
<name>A0A235BSM3_UNCW3</name>
<dbReference type="InterPro" id="IPR043129">
    <property type="entry name" value="ATPase_NBD"/>
</dbReference>
<dbReference type="InterPro" id="IPR049874">
    <property type="entry name" value="ROK_cs"/>
</dbReference>
<organism evidence="2 3">
    <name type="scientific">candidate division WOR-3 bacterium JGI_Cruoil_03_44_89</name>
    <dbReference type="NCBI Taxonomy" id="1973748"/>
    <lineage>
        <taxon>Bacteria</taxon>
        <taxon>Bacteria division WOR-3</taxon>
    </lineage>
</organism>
<dbReference type="Gene3D" id="3.30.420.40">
    <property type="match status" value="1"/>
</dbReference>
<dbReference type="PANTHER" id="PTHR18964:SF149">
    <property type="entry name" value="BIFUNCTIONAL UDP-N-ACETYLGLUCOSAMINE 2-EPIMERASE_N-ACETYLMANNOSAMINE KINASE"/>
    <property type="match status" value="1"/>
</dbReference>
<dbReference type="SUPFAM" id="SSF53067">
    <property type="entry name" value="Actin-like ATPase domain"/>
    <property type="match status" value="1"/>
</dbReference>
<protein>
    <recommendedName>
        <fullName evidence="4">Glucokinase</fullName>
    </recommendedName>
</protein>
<sequence>MAALGEYRYGAGRGAKNLIMLTLGTGVGGGIIIDGEVYHGGGYAGEVGHITIDPDGPLCRCGNYGCLESYIGANRIMERAEEEVRTGVETTLKNYAGNITPKIIEDEAYKGDRVAMDIVREMARFLGIAISNYCAILDPERVILGGGLSKMGDILLSGVESEVKKRLYSRKGISIVFGELGDRAAILGCYEMVILRHPVRRIRWKG</sequence>
<gene>
    <name evidence="2" type="ORF">CH333_07290</name>
</gene>
<dbReference type="EMBL" id="NOZQ01000162">
    <property type="protein sequence ID" value="OYD14727.1"/>
    <property type="molecule type" value="Genomic_DNA"/>
</dbReference>
<dbReference type="InterPro" id="IPR000600">
    <property type="entry name" value="ROK"/>
</dbReference>